<evidence type="ECO:0000256" key="1">
    <source>
        <dbReference type="SAM" id="Phobius"/>
    </source>
</evidence>
<organism evidence="2 3">
    <name type="scientific">Candidatus Berkelbacteria bacterium RIFCSPLOWO2_01_FULL_50_28</name>
    <dbReference type="NCBI Taxonomy" id="1797471"/>
    <lineage>
        <taxon>Bacteria</taxon>
        <taxon>Candidatus Berkelbacteria</taxon>
    </lineage>
</organism>
<feature type="transmembrane region" description="Helical" evidence="1">
    <location>
        <begin position="39"/>
        <end position="61"/>
    </location>
</feature>
<dbReference type="EMBL" id="MEZX01000001">
    <property type="protein sequence ID" value="OGD65061.1"/>
    <property type="molecule type" value="Genomic_DNA"/>
</dbReference>
<dbReference type="Proteomes" id="UP000177481">
    <property type="component" value="Unassembled WGS sequence"/>
</dbReference>
<gene>
    <name evidence="2" type="ORF">A3A71_03145</name>
</gene>
<evidence type="ECO:0000313" key="2">
    <source>
        <dbReference type="EMBL" id="OGD65061.1"/>
    </source>
</evidence>
<keyword evidence="1" id="KW-0812">Transmembrane</keyword>
<reference evidence="2 3" key="1">
    <citation type="journal article" date="2016" name="Nat. Commun.">
        <title>Thousands of microbial genomes shed light on interconnected biogeochemical processes in an aquifer system.</title>
        <authorList>
            <person name="Anantharaman K."/>
            <person name="Brown C.T."/>
            <person name="Hug L.A."/>
            <person name="Sharon I."/>
            <person name="Castelle C.J."/>
            <person name="Probst A.J."/>
            <person name="Thomas B.C."/>
            <person name="Singh A."/>
            <person name="Wilkins M.J."/>
            <person name="Karaoz U."/>
            <person name="Brodie E.L."/>
            <person name="Williams K.H."/>
            <person name="Hubbard S.S."/>
            <person name="Banfield J.F."/>
        </authorList>
    </citation>
    <scope>NUCLEOTIDE SEQUENCE [LARGE SCALE GENOMIC DNA]</scope>
</reference>
<dbReference type="AlphaFoldDB" id="A0A1F5ECI2"/>
<protein>
    <submittedName>
        <fullName evidence="2">Uncharacterized protein</fullName>
    </submittedName>
</protein>
<proteinExistence type="predicted"/>
<dbReference type="STRING" id="1797471.A3A71_03145"/>
<keyword evidence="1" id="KW-0472">Membrane</keyword>
<accession>A0A1F5ECI2</accession>
<comment type="caution">
    <text evidence="2">The sequence shown here is derived from an EMBL/GenBank/DDBJ whole genome shotgun (WGS) entry which is preliminary data.</text>
</comment>
<sequence>MATTEPKTPSVPAAITKEVVEEEPAKPAKPEKIRRFPRWVAVVIGLIIIGAIGTYFVLPMFSPQKMIVSSLEWMLDDNATTFEMTSEFSFKSNGSTAVSPFIGSSKFTVDTSVDSAAPGKGRIVLTGRGSETDPEAELGSLEMRWLENVLYLRLDLAKAYLEELKAFGADQFAGQWYSLDTKPLIDSPNVQDQYNTNITTDQVNQLLKAYEKNQFIVVGKKLEPQTVGTVDAVGYQLNYDKEKLVGWLVEFSSITNQPNALSADEYRAQIADPAQFGTLNYWFDTKTKRPVKLEYSQTTAGYSALFSLTIKSVGTVISVEKPEPVQSLDELIEQWEEQFSATTSGSLTKAEHWLVSAIKR</sequence>
<keyword evidence="1" id="KW-1133">Transmembrane helix</keyword>
<evidence type="ECO:0000313" key="3">
    <source>
        <dbReference type="Proteomes" id="UP000177481"/>
    </source>
</evidence>
<name>A0A1F5ECI2_9BACT</name>